<evidence type="ECO:0000313" key="3">
    <source>
        <dbReference type="Proteomes" id="UP000265325"/>
    </source>
</evidence>
<dbReference type="Gene3D" id="3.40.630.30">
    <property type="match status" value="1"/>
</dbReference>
<dbReference type="Proteomes" id="UP000265325">
    <property type="component" value="Unassembled WGS sequence"/>
</dbReference>
<dbReference type="InterPro" id="IPR000182">
    <property type="entry name" value="GNAT_dom"/>
</dbReference>
<sequence>MPESTPPPWRVVSPPDPTTCACTLAAAFSHEPAASWICGDSQRSRTAWFETTLRTHATLPGALRHTLTTPDGRSVAAAVLTPPHTGPSAPARASWAARTLLRCGPRALRRTLRYLDHAESATPPGAWTLEFIGVRPDFAGRGAGSFLLHHLLATTPAPSGFFLTTADPANVPFYRRFGFTDPDRTRVGPLEIHAMARPGAC</sequence>
<proteinExistence type="predicted"/>
<keyword evidence="3" id="KW-1185">Reference proteome</keyword>
<dbReference type="EMBL" id="LAQS01000014">
    <property type="protein sequence ID" value="KKZ73691.1"/>
    <property type="molecule type" value="Genomic_DNA"/>
</dbReference>
<accession>A0A2P2GQC0</accession>
<feature type="domain" description="N-acetyltransferase" evidence="1">
    <location>
        <begin position="63"/>
        <end position="198"/>
    </location>
</feature>
<evidence type="ECO:0000259" key="1">
    <source>
        <dbReference type="PROSITE" id="PS51186"/>
    </source>
</evidence>
<dbReference type="CDD" id="cd04301">
    <property type="entry name" value="NAT_SF"/>
    <property type="match status" value="1"/>
</dbReference>
<dbReference type="Pfam" id="PF13508">
    <property type="entry name" value="Acetyltransf_7"/>
    <property type="match status" value="1"/>
</dbReference>
<reference evidence="2 3" key="1">
    <citation type="submission" date="2015-05" db="EMBL/GenBank/DDBJ databases">
        <title>Draft Genome assembly of Streptomyces showdoensis.</title>
        <authorList>
            <person name="Thapa K.K."/>
            <person name="Metsa-Ketela M."/>
        </authorList>
    </citation>
    <scope>NUCLEOTIDE SEQUENCE [LARGE SCALE GENOMIC DNA]</scope>
    <source>
        <strain evidence="2 3">ATCC 15227</strain>
    </source>
</reference>
<dbReference type="PANTHER" id="PTHR42791">
    <property type="entry name" value="GNAT FAMILY ACETYLTRANSFERASE"/>
    <property type="match status" value="1"/>
</dbReference>
<dbReference type="InterPro" id="IPR052523">
    <property type="entry name" value="Trichothecene_AcTrans"/>
</dbReference>
<dbReference type="RefSeq" id="WP_046907551.1">
    <property type="nucleotide sequence ID" value="NZ_BAAAXG010000013.1"/>
</dbReference>
<dbReference type="OrthoDB" id="7057833at2"/>
<organism evidence="2 3">
    <name type="scientific">Streptomyces showdoensis</name>
    <dbReference type="NCBI Taxonomy" id="68268"/>
    <lineage>
        <taxon>Bacteria</taxon>
        <taxon>Bacillati</taxon>
        <taxon>Actinomycetota</taxon>
        <taxon>Actinomycetes</taxon>
        <taxon>Kitasatosporales</taxon>
        <taxon>Streptomycetaceae</taxon>
        <taxon>Streptomyces</taxon>
    </lineage>
</organism>
<dbReference type="AlphaFoldDB" id="A0A2P2GQC0"/>
<dbReference type="GO" id="GO:0016747">
    <property type="term" value="F:acyltransferase activity, transferring groups other than amino-acyl groups"/>
    <property type="evidence" value="ECO:0007669"/>
    <property type="project" value="InterPro"/>
</dbReference>
<protein>
    <recommendedName>
        <fullName evidence="1">N-acetyltransferase domain-containing protein</fullName>
    </recommendedName>
</protein>
<comment type="caution">
    <text evidence="2">The sequence shown here is derived from an EMBL/GenBank/DDBJ whole genome shotgun (WGS) entry which is preliminary data.</text>
</comment>
<dbReference type="PANTHER" id="PTHR42791:SF1">
    <property type="entry name" value="N-ACETYLTRANSFERASE DOMAIN-CONTAINING PROTEIN"/>
    <property type="match status" value="1"/>
</dbReference>
<dbReference type="InterPro" id="IPR016181">
    <property type="entry name" value="Acyl_CoA_acyltransferase"/>
</dbReference>
<name>A0A2P2GQC0_STREW</name>
<gene>
    <name evidence="2" type="ORF">VO63_11235</name>
</gene>
<dbReference type="SUPFAM" id="SSF55729">
    <property type="entry name" value="Acyl-CoA N-acyltransferases (Nat)"/>
    <property type="match status" value="1"/>
</dbReference>
<evidence type="ECO:0000313" key="2">
    <source>
        <dbReference type="EMBL" id="KKZ73691.1"/>
    </source>
</evidence>
<dbReference type="PROSITE" id="PS51186">
    <property type="entry name" value="GNAT"/>
    <property type="match status" value="1"/>
</dbReference>